<reference evidence="1 2" key="1">
    <citation type="submission" date="2023-08" db="EMBL/GenBank/DDBJ databases">
        <title>Microbacterium sp. nov., isolated from a waste landfill.</title>
        <authorList>
            <person name="Wen W."/>
        </authorList>
    </citation>
    <scope>NUCLEOTIDE SEQUENCE [LARGE SCALE GENOMIC DNA]</scope>
    <source>
        <strain evidence="1 2">ASV81</strain>
    </source>
</reference>
<comment type="caution">
    <text evidence="1">The sequence shown here is derived from an EMBL/GenBank/DDBJ whole genome shotgun (WGS) entry which is preliminary data.</text>
</comment>
<gene>
    <name evidence="1" type="ORF">RBR11_07625</name>
</gene>
<dbReference type="Proteomes" id="UP001230289">
    <property type="component" value="Unassembled WGS sequence"/>
</dbReference>
<organism evidence="1 2">
    <name type="scientific">Microbacterium capsulatum</name>
    <dbReference type="NCBI Taxonomy" id="3041921"/>
    <lineage>
        <taxon>Bacteria</taxon>
        <taxon>Bacillati</taxon>
        <taxon>Actinomycetota</taxon>
        <taxon>Actinomycetes</taxon>
        <taxon>Micrococcales</taxon>
        <taxon>Microbacteriaceae</taxon>
        <taxon>Microbacterium</taxon>
    </lineage>
</organism>
<evidence type="ECO:0000313" key="1">
    <source>
        <dbReference type="EMBL" id="MDQ4213783.1"/>
    </source>
</evidence>
<dbReference type="EMBL" id="JAVFCB010000003">
    <property type="protein sequence ID" value="MDQ4213783.1"/>
    <property type="molecule type" value="Genomic_DNA"/>
</dbReference>
<proteinExistence type="predicted"/>
<name>A0ABU0XGT6_9MICO</name>
<accession>A0ABU0XGT6</accession>
<dbReference type="RefSeq" id="WP_308488720.1">
    <property type="nucleotide sequence ID" value="NZ_JAVFCB010000003.1"/>
</dbReference>
<protein>
    <submittedName>
        <fullName evidence="1">Uncharacterized protein</fullName>
    </submittedName>
</protein>
<evidence type="ECO:0000313" key="2">
    <source>
        <dbReference type="Proteomes" id="UP001230289"/>
    </source>
</evidence>
<keyword evidence="2" id="KW-1185">Reference proteome</keyword>
<sequence>MSAAAIHAVPCVRHDWCGGHGPVQDGSHSTSITVGDRLPMTLRIDLLEHSSSARWEFFLHPVEDWASTSVHFDRDIDEWLASLVHARAEIRSWLARHPGLEATAAVMNS</sequence>